<dbReference type="Gene3D" id="1.10.490.10">
    <property type="entry name" value="Globins"/>
    <property type="match status" value="1"/>
</dbReference>
<protein>
    <recommendedName>
        <fullName evidence="3">Hemoglobin</fullName>
    </recommendedName>
</protein>
<dbReference type="AlphaFoldDB" id="A0A0N0XUN5"/>
<dbReference type="GO" id="GO:0020037">
    <property type="term" value="F:heme binding"/>
    <property type="evidence" value="ECO:0007669"/>
    <property type="project" value="InterPro"/>
</dbReference>
<dbReference type="GO" id="GO:0019825">
    <property type="term" value="F:oxygen binding"/>
    <property type="evidence" value="ECO:0007669"/>
    <property type="project" value="InterPro"/>
</dbReference>
<organism evidence="1 2">
    <name type="scientific">Streptomyces chattanoogensis</name>
    <dbReference type="NCBI Taxonomy" id="66876"/>
    <lineage>
        <taxon>Bacteria</taxon>
        <taxon>Bacillati</taxon>
        <taxon>Actinomycetota</taxon>
        <taxon>Actinomycetes</taxon>
        <taxon>Kitasatosporales</taxon>
        <taxon>Streptomycetaceae</taxon>
        <taxon>Streptomyces</taxon>
    </lineage>
</organism>
<dbReference type="CDD" id="cd08916">
    <property type="entry name" value="TrHb3_P"/>
    <property type="match status" value="1"/>
</dbReference>
<comment type="caution">
    <text evidence="1">The sequence shown here is derived from an EMBL/GenBank/DDBJ whole genome shotgun (WGS) entry which is preliminary data.</text>
</comment>
<keyword evidence="2" id="KW-1185">Reference proteome</keyword>
<dbReference type="InterPro" id="IPR009050">
    <property type="entry name" value="Globin-like_sf"/>
</dbReference>
<gene>
    <name evidence="1" type="ORF">ADL29_18460</name>
</gene>
<reference evidence="2" key="1">
    <citation type="submission" date="2015-07" db="EMBL/GenBank/DDBJ databases">
        <authorList>
            <person name="Ju K.-S."/>
            <person name="Doroghazi J.R."/>
            <person name="Metcalf W.W."/>
        </authorList>
    </citation>
    <scope>NUCLEOTIDE SEQUENCE [LARGE SCALE GENOMIC DNA]</scope>
    <source>
        <strain evidence="2">NRRL ISP-5002</strain>
    </source>
</reference>
<evidence type="ECO:0008006" key="3">
    <source>
        <dbReference type="Google" id="ProtNLM"/>
    </source>
</evidence>
<name>A0A0N0XUN5_9ACTN</name>
<dbReference type="InterPro" id="IPR012292">
    <property type="entry name" value="Globin/Proto"/>
</dbReference>
<dbReference type="Proteomes" id="UP000037982">
    <property type="component" value="Unassembled WGS sequence"/>
</dbReference>
<accession>A0A0N0XUN5</accession>
<dbReference type="SUPFAM" id="SSF46458">
    <property type="entry name" value="Globin-like"/>
    <property type="match status" value="1"/>
</dbReference>
<dbReference type="EMBL" id="LGKG01000138">
    <property type="protein sequence ID" value="KPC62578.1"/>
    <property type="molecule type" value="Genomic_DNA"/>
</dbReference>
<dbReference type="PATRIC" id="fig|66876.3.peg.4040"/>
<sequence>MTTRAGVRRLVETFYEAAADDDLLAPVFAHRGTPLIPHIDTLTDFWCHQLFGHLGWRGALLEAHQCVHATHPLTDAHFTRWLYMWQDSVDAAFVGPAAEYAKDLATRIAHSMRTRLPNCPSG</sequence>
<proteinExistence type="predicted"/>
<evidence type="ECO:0000313" key="2">
    <source>
        <dbReference type="Proteomes" id="UP000037982"/>
    </source>
</evidence>
<evidence type="ECO:0000313" key="1">
    <source>
        <dbReference type="EMBL" id="KPC62578.1"/>
    </source>
</evidence>